<feature type="chain" id="PRO_5030779458" evidence="2">
    <location>
        <begin position="31"/>
        <end position="261"/>
    </location>
</feature>
<gene>
    <name evidence="3" type="ORF">HPK16_00090</name>
</gene>
<dbReference type="AlphaFoldDB" id="A0A7W1YEN2"/>
<dbReference type="EMBL" id="JABJVM010000001">
    <property type="protein sequence ID" value="MBA3924721.1"/>
    <property type="molecule type" value="Genomic_DNA"/>
</dbReference>
<dbReference type="RefSeq" id="WP_181674994.1">
    <property type="nucleotide sequence ID" value="NZ_JABJVM010000001.1"/>
</dbReference>
<evidence type="ECO:0000256" key="1">
    <source>
        <dbReference type="SAM" id="Coils"/>
    </source>
</evidence>
<sequence length="261" mass="30084">MNEKKMRFLKIFSIALITTQVFSFSLHVFASEHDEHNSETGSISEEQVEQLISNYEQQENEVTEEVDTDDRYVNDMVLRQEEAMGEIEQIIAEAEANGEKLYTQEEILNLSAKKIGISEADMKQVKESIAQEQQELNNIKAVFDDIGESEHPIVQQIIEEQQSFRIPLSLVYMDHEQDNKDGVISGGGWPYCLDDNGYGYRNFITSDCYKALVFVLVCMLDSTAGKKWPHLRYCKAYTKNCSPLIGHSKYKHSHAWWQRIP</sequence>
<reference evidence="3 4" key="2">
    <citation type="submission" date="2020-08" db="EMBL/GenBank/DDBJ databases">
        <title>Listeria ohnekaius sp. nov. and Listeria portnoyii sp. nov. isolated from non-agricultural and natural environments.</title>
        <authorList>
            <person name="Weller D."/>
            <person name="Belias A.M."/>
            <person name="Liao J."/>
            <person name="Guo S."/>
            <person name="Orsi R.H."/>
            <person name="Wiedmann M."/>
        </authorList>
    </citation>
    <scope>NUCLEOTIDE SEQUENCE [LARGE SCALE GENOMIC DNA]</scope>
    <source>
        <strain evidence="3 4">FSL W9-0585</strain>
    </source>
</reference>
<dbReference type="Proteomes" id="UP000548787">
    <property type="component" value="Unassembled WGS sequence"/>
</dbReference>
<organism evidence="3 4">
    <name type="scientific">Listeria rustica</name>
    <dbReference type="NCBI Taxonomy" id="2713503"/>
    <lineage>
        <taxon>Bacteria</taxon>
        <taxon>Bacillati</taxon>
        <taxon>Bacillota</taxon>
        <taxon>Bacilli</taxon>
        <taxon>Bacillales</taxon>
        <taxon>Listeriaceae</taxon>
        <taxon>Listeria</taxon>
    </lineage>
</organism>
<keyword evidence="4" id="KW-1185">Reference proteome</keyword>
<name>A0A7W1YEN2_9LIST</name>
<feature type="coiled-coil region" evidence="1">
    <location>
        <begin position="41"/>
        <end position="97"/>
    </location>
</feature>
<reference evidence="3 4" key="1">
    <citation type="submission" date="2020-05" db="EMBL/GenBank/DDBJ databases">
        <authorList>
            <person name="Carlin C.R."/>
        </authorList>
    </citation>
    <scope>NUCLEOTIDE SEQUENCE [LARGE SCALE GENOMIC DNA]</scope>
    <source>
        <strain evidence="3 4">FSL W9-0585</strain>
    </source>
</reference>
<feature type="signal peptide" evidence="2">
    <location>
        <begin position="1"/>
        <end position="30"/>
    </location>
</feature>
<protein>
    <submittedName>
        <fullName evidence="3">Uncharacterized protein</fullName>
    </submittedName>
</protein>
<keyword evidence="1" id="KW-0175">Coiled coil</keyword>
<evidence type="ECO:0000256" key="2">
    <source>
        <dbReference type="SAM" id="SignalP"/>
    </source>
</evidence>
<proteinExistence type="predicted"/>
<evidence type="ECO:0000313" key="4">
    <source>
        <dbReference type="Proteomes" id="UP000548787"/>
    </source>
</evidence>
<evidence type="ECO:0000313" key="3">
    <source>
        <dbReference type="EMBL" id="MBA3924721.1"/>
    </source>
</evidence>
<accession>A0A7W1YEN2</accession>
<comment type="caution">
    <text evidence="3">The sequence shown here is derived from an EMBL/GenBank/DDBJ whole genome shotgun (WGS) entry which is preliminary data.</text>
</comment>
<keyword evidence="2" id="KW-0732">Signal</keyword>